<reference evidence="3 4" key="1">
    <citation type="submission" date="2018-09" db="EMBL/GenBank/DDBJ databases">
        <title>Genomic Encyclopedia of Type Strains, Phase III (KMG-III): the genomes of soil and plant-associated and newly described type strains.</title>
        <authorList>
            <person name="Whitman W."/>
        </authorList>
    </citation>
    <scope>NUCLEOTIDE SEQUENCE [LARGE SCALE GENOMIC DNA]</scope>
    <source>
        <strain evidence="3 4">CECT 7938</strain>
    </source>
</reference>
<gene>
    <name evidence="3" type="ORF">DFQ12_1296</name>
</gene>
<sequence>MTKFISTFFSALFVLLVVSCNPTTSNQTGNEHSGKANNDSSLIIYAADGSVTSYNLELKKQNWEYKNPGEVVNWDNTFTIENDLVYVPFSKGTVVALNARNGEIKWTRQLLSGQDLSGLKDARNEAIDSSYVITGQSAMVDKDKIYISARNSRLYALDKNDGKILWKAALNNSYTNYPPLSMEGFLYTNNATFLYKFDTKDGKQIWQKEFQKHPLNAEPVSDGKHIYTSDSFTELYATGQDSRQQWKFKSATDGGLTYDHLVLGSGIVYVMNGDLKDNTTIIGVSTSNGAKKWSSVIENETVTYFTLIGDTIYAYSDETLIVLDAQTGEQQFKGEFPSFDQPGQENAISNIVEKEPGIIMFLSNNGLVSFETATGEFSIDYGIQAPQSIFPRNVTWISLLPAKLSMK</sequence>
<name>A0A420BIA0_SPHD1</name>
<keyword evidence="1" id="KW-0732">Signal</keyword>
<dbReference type="InterPro" id="IPR002372">
    <property type="entry name" value="PQQ_rpt_dom"/>
</dbReference>
<feature type="chain" id="PRO_5019268121" evidence="1">
    <location>
        <begin position="20"/>
        <end position="407"/>
    </location>
</feature>
<comment type="caution">
    <text evidence="3">The sequence shown here is derived from an EMBL/GenBank/DDBJ whole genome shotgun (WGS) entry which is preliminary data.</text>
</comment>
<evidence type="ECO:0000256" key="1">
    <source>
        <dbReference type="SAM" id="SignalP"/>
    </source>
</evidence>
<feature type="domain" description="Pyrrolo-quinoline quinone repeat" evidence="2">
    <location>
        <begin position="140"/>
        <end position="225"/>
    </location>
</feature>
<dbReference type="InterPro" id="IPR015943">
    <property type="entry name" value="WD40/YVTN_repeat-like_dom_sf"/>
</dbReference>
<dbReference type="Proteomes" id="UP000286246">
    <property type="component" value="Unassembled WGS sequence"/>
</dbReference>
<protein>
    <submittedName>
        <fullName evidence="3">Outer membrane protein assembly factor BamB</fullName>
    </submittedName>
</protein>
<organism evidence="3 4">
    <name type="scientific">Sphingobacterium detergens</name>
    <dbReference type="NCBI Taxonomy" id="1145106"/>
    <lineage>
        <taxon>Bacteria</taxon>
        <taxon>Pseudomonadati</taxon>
        <taxon>Bacteroidota</taxon>
        <taxon>Sphingobacteriia</taxon>
        <taxon>Sphingobacteriales</taxon>
        <taxon>Sphingobacteriaceae</taxon>
        <taxon>Sphingobacterium</taxon>
    </lineage>
</organism>
<dbReference type="SMART" id="SM00564">
    <property type="entry name" value="PQQ"/>
    <property type="match status" value="5"/>
</dbReference>
<feature type="domain" description="Pyrrolo-quinoline quinone repeat" evidence="2">
    <location>
        <begin position="235"/>
        <end position="386"/>
    </location>
</feature>
<evidence type="ECO:0000313" key="4">
    <source>
        <dbReference type="Proteomes" id="UP000286246"/>
    </source>
</evidence>
<evidence type="ECO:0000313" key="3">
    <source>
        <dbReference type="EMBL" id="RKE56432.1"/>
    </source>
</evidence>
<dbReference type="PANTHER" id="PTHR34512:SF30">
    <property type="entry name" value="OUTER MEMBRANE PROTEIN ASSEMBLY FACTOR BAMB"/>
    <property type="match status" value="1"/>
</dbReference>
<dbReference type="RefSeq" id="WP_120258104.1">
    <property type="nucleotide sequence ID" value="NZ_RAPY01000001.1"/>
</dbReference>
<dbReference type="OrthoDB" id="7012117at2"/>
<feature type="domain" description="Pyrrolo-quinoline quinone repeat" evidence="2">
    <location>
        <begin position="38"/>
        <end position="136"/>
    </location>
</feature>
<dbReference type="AlphaFoldDB" id="A0A420BIA0"/>
<dbReference type="Pfam" id="PF13360">
    <property type="entry name" value="PQQ_2"/>
    <property type="match status" value="3"/>
</dbReference>
<dbReference type="SUPFAM" id="SSF50998">
    <property type="entry name" value="Quinoprotein alcohol dehydrogenase-like"/>
    <property type="match status" value="1"/>
</dbReference>
<evidence type="ECO:0000259" key="2">
    <source>
        <dbReference type="Pfam" id="PF13360"/>
    </source>
</evidence>
<dbReference type="InterPro" id="IPR011047">
    <property type="entry name" value="Quinoprotein_ADH-like_sf"/>
</dbReference>
<dbReference type="Gene3D" id="2.130.10.10">
    <property type="entry name" value="YVTN repeat-like/Quinoprotein amine dehydrogenase"/>
    <property type="match status" value="2"/>
</dbReference>
<dbReference type="PANTHER" id="PTHR34512">
    <property type="entry name" value="CELL SURFACE PROTEIN"/>
    <property type="match status" value="1"/>
</dbReference>
<accession>A0A420BIA0</accession>
<feature type="signal peptide" evidence="1">
    <location>
        <begin position="1"/>
        <end position="19"/>
    </location>
</feature>
<keyword evidence="4" id="KW-1185">Reference proteome</keyword>
<dbReference type="EMBL" id="RAPY01000001">
    <property type="protein sequence ID" value="RKE56432.1"/>
    <property type="molecule type" value="Genomic_DNA"/>
</dbReference>
<dbReference type="InterPro" id="IPR018391">
    <property type="entry name" value="PQQ_b-propeller_rpt"/>
</dbReference>
<proteinExistence type="predicted"/>
<dbReference type="PROSITE" id="PS51257">
    <property type="entry name" value="PROKAR_LIPOPROTEIN"/>
    <property type="match status" value="1"/>
</dbReference>